<dbReference type="GO" id="GO:0019843">
    <property type="term" value="F:rRNA binding"/>
    <property type="evidence" value="ECO:0007669"/>
    <property type="project" value="UniProtKB-UniRule"/>
</dbReference>
<evidence type="ECO:0000256" key="6">
    <source>
        <dbReference type="ARBA" id="ARBA00035172"/>
    </source>
</evidence>
<evidence type="ECO:0000256" key="4">
    <source>
        <dbReference type="ARBA" id="ARBA00022980"/>
    </source>
</evidence>
<dbReference type="EMBL" id="QOPE01000030">
    <property type="protein sequence ID" value="RCL40120.1"/>
    <property type="molecule type" value="Genomic_DNA"/>
</dbReference>
<evidence type="ECO:0000256" key="7">
    <source>
        <dbReference type="HAMAP-Rule" id="MF_00382"/>
    </source>
</evidence>
<dbReference type="Gene3D" id="1.10.1900.20">
    <property type="entry name" value="Ribosomal protein L20"/>
    <property type="match status" value="1"/>
</dbReference>
<evidence type="ECO:0000313" key="10">
    <source>
        <dbReference type="Proteomes" id="UP000253307"/>
    </source>
</evidence>
<keyword evidence="4 7" id="KW-0689">Ribosomal protein</keyword>
<evidence type="ECO:0000256" key="3">
    <source>
        <dbReference type="ARBA" id="ARBA00022884"/>
    </source>
</evidence>
<keyword evidence="5 7" id="KW-0687">Ribonucleoprotein</keyword>
<dbReference type="GO" id="GO:0006412">
    <property type="term" value="P:translation"/>
    <property type="evidence" value="ECO:0007669"/>
    <property type="project" value="InterPro"/>
</dbReference>
<dbReference type="InterPro" id="IPR035566">
    <property type="entry name" value="Ribosomal_protein_bL20_C"/>
</dbReference>
<dbReference type="SUPFAM" id="SSF74731">
    <property type="entry name" value="Ribosomal protein L20"/>
    <property type="match status" value="1"/>
</dbReference>
<organism evidence="9 10">
    <name type="scientific">SAR86 cluster bacterium</name>
    <dbReference type="NCBI Taxonomy" id="2030880"/>
    <lineage>
        <taxon>Bacteria</taxon>
        <taxon>Pseudomonadati</taxon>
        <taxon>Pseudomonadota</taxon>
        <taxon>Gammaproteobacteria</taxon>
        <taxon>SAR86 cluster</taxon>
    </lineage>
</organism>
<comment type="caution">
    <text evidence="9">The sequence shown here is derived from an EMBL/GenBank/DDBJ whole genome shotgun (WGS) entry which is preliminary data.</text>
</comment>
<dbReference type="GO" id="GO:0003735">
    <property type="term" value="F:structural constituent of ribosome"/>
    <property type="evidence" value="ECO:0007669"/>
    <property type="project" value="InterPro"/>
</dbReference>
<protein>
    <recommendedName>
        <fullName evidence="6 7">Large ribosomal subunit protein bL20</fullName>
    </recommendedName>
</protein>
<reference evidence="9 10" key="1">
    <citation type="journal article" date="2018" name="Microbiome">
        <title>Fine metagenomic profile of the Mediterranean stratified and mixed water columns revealed by assembly and recruitment.</title>
        <authorList>
            <person name="Haro-Moreno J.M."/>
            <person name="Lopez-Perez M."/>
            <person name="De La Torre J.R."/>
            <person name="Picazo A."/>
            <person name="Camacho A."/>
            <person name="Rodriguez-Valera F."/>
        </authorList>
    </citation>
    <scope>NUCLEOTIDE SEQUENCE [LARGE SCALE GENOMIC DNA]</scope>
    <source>
        <strain evidence="9">MED-G82</strain>
    </source>
</reference>
<keyword evidence="2 7" id="KW-0699">rRNA-binding</keyword>
<accession>A0A368BS44</accession>
<dbReference type="Gene3D" id="6.10.160.10">
    <property type="match status" value="1"/>
</dbReference>
<comment type="similarity">
    <text evidence="1 7 8">Belongs to the bacterial ribosomal protein bL20 family.</text>
</comment>
<dbReference type="Pfam" id="PF00453">
    <property type="entry name" value="Ribosomal_L20"/>
    <property type="match status" value="1"/>
</dbReference>
<dbReference type="AlphaFoldDB" id="A0A368BS44"/>
<evidence type="ECO:0000313" key="9">
    <source>
        <dbReference type="EMBL" id="RCL40120.1"/>
    </source>
</evidence>
<dbReference type="GO" id="GO:1990904">
    <property type="term" value="C:ribonucleoprotein complex"/>
    <property type="evidence" value="ECO:0007669"/>
    <property type="project" value="UniProtKB-KW"/>
</dbReference>
<evidence type="ECO:0000256" key="2">
    <source>
        <dbReference type="ARBA" id="ARBA00022730"/>
    </source>
</evidence>
<evidence type="ECO:0000256" key="1">
    <source>
        <dbReference type="ARBA" id="ARBA00007698"/>
    </source>
</evidence>
<dbReference type="HAMAP" id="MF_00382">
    <property type="entry name" value="Ribosomal_bL20"/>
    <property type="match status" value="1"/>
</dbReference>
<dbReference type="PRINTS" id="PR00062">
    <property type="entry name" value="RIBOSOMALL20"/>
</dbReference>
<dbReference type="InterPro" id="IPR005813">
    <property type="entry name" value="Ribosomal_bL20"/>
</dbReference>
<keyword evidence="3 7" id="KW-0694">RNA-binding</keyword>
<gene>
    <name evidence="7" type="primary">rplT</name>
    <name evidence="9" type="ORF">DBW96_03745</name>
</gene>
<dbReference type="NCBIfam" id="TIGR01032">
    <property type="entry name" value="rplT_bact"/>
    <property type="match status" value="1"/>
</dbReference>
<dbReference type="Proteomes" id="UP000253307">
    <property type="component" value="Unassembled WGS sequence"/>
</dbReference>
<dbReference type="FunFam" id="1.10.1900.20:FF:000001">
    <property type="entry name" value="50S ribosomal protein L20"/>
    <property type="match status" value="1"/>
</dbReference>
<dbReference type="CDD" id="cd07026">
    <property type="entry name" value="Ribosomal_L20"/>
    <property type="match status" value="1"/>
</dbReference>
<evidence type="ECO:0000256" key="5">
    <source>
        <dbReference type="ARBA" id="ARBA00023274"/>
    </source>
</evidence>
<comment type="function">
    <text evidence="7 8">Binds directly to 23S ribosomal RNA and is necessary for the in vitro assembly process of the 50S ribosomal subunit. It is not involved in the protein synthesizing functions of that subunit.</text>
</comment>
<dbReference type="GO" id="GO:0000027">
    <property type="term" value="P:ribosomal large subunit assembly"/>
    <property type="evidence" value="ECO:0007669"/>
    <property type="project" value="UniProtKB-UniRule"/>
</dbReference>
<name>A0A368BS44_9GAMM</name>
<dbReference type="GO" id="GO:0005840">
    <property type="term" value="C:ribosome"/>
    <property type="evidence" value="ECO:0007669"/>
    <property type="project" value="UniProtKB-KW"/>
</dbReference>
<evidence type="ECO:0000256" key="8">
    <source>
        <dbReference type="RuleBase" id="RU000560"/>
    </source>
</evidence>
<dbReference type="PANTHER" id="PTHR10986">
    <property type="entry name" value="39S RIBOSOMAL PROTEIN L20"/>
    <property type="match status" value="1"/>
</dbReference>
<proteinExistence type="inferred from homology"/>
<sequence length="115" mass="13232">MPRTTKAVTAKAKHKKVLSSTKGHYGARSRLYKTAKQSNIKSLQYAFRDRKNKKRTFRSLWIARISAALNDHEISYSRFINNLSKSDIKLDRKILSGIAYSDPTTFSKIVDKVRL</sequence>